<name>A0AAD4NF08_9BILA</name>
<keyword evidence="1" id="KW-0234">DNA repair</keyword>
<protein>
    <recommendedName>
        <fullName evidence="1">ATP-dependent DNA helicase</fullName>
        <ecNumber evidence="1">5.6.2.3</ecNumber>
    </recommendedName>
</protein>
<evidence type="ECO:0000313" key="4">
    <source>
        <dbReference type="EMBL" id="KAI1723257.1"/>
    </source>
</evidence>
<dbReference type="PANTHER" id="PTHR10492">
    <property type="match status" value="1"/>
</dbReference>
<sequence length="492" mass="55584">MHKEREPMCYPVFYPTAQGGWTPEMNATPSPPESPNKKEIWEVYKELLSEDFIKDKEGRYTLEQAIELAKMDIQNQLLEAGKTLEDIKEIFVLAENVTFEKPQYDEKIETEQFSVMYSTMTESQKRVVHRVKEMLIDYKNGSLANGALCIDGPGGSGKTYTYTALCHYFRSTGINYKTSSWMGIAANLLPDGTTVHRTLGLPLNMDDYSTCRAKINNKLGQELKGTDVLIIDEISMVPKRVMKEIDRVLKELMENENVFGGKIVIIGGDFRQCLPVEKKVPKSVIISSSVRRSELWPYFEENLFHLEGNKKVHSDQQEFAEFILNMGNGVLPTDEEEFIEIPSKCILKVSCSDEVDIGEKEKDNEAEPEEQHPKNVSMFWQKPKKPKRKAEREDKVVAIRKKLVDHKFEELIATGLLSGVSANMNSELPSVPTRGLSELARWGHLGSCRNGGALGVPRTLQSLWRAGDTSGPAERALEWLLSCASVICNHDN</sequence>
<dbReference type="GO" id="GO:0006310">
    <property type="term" value="P:DNA recombination"/>
    <property type="evidence" value="ECO:0007669"/>
    <property type="project" value="UniProtKB-KW"/>
</dbReference>
<keyword evidence="1" id="KW-0547">Nucleotide-binding</keyword>
<organism evidence="4 5">
    <name type="scientific">Ditylenchus destructor</name>
    <dbReference type="NCBI Taxonomy" id="166010"/>
    <lineage>
        <taxon>Eukaryota</taxon>
        <taxon>Metazoa</taxon>
        <taxon>Ecdysozoa</taxon>
        <taxon>Nematoda</taxon>
        <taxon>Chromadorea</taxon>
        <taxon>Rhabditida</taxon>
        <taxon>Tylenchina</taxon>
        <taxon>Tylenchomorpha</taxon>
        <taxon>Sphaerularioidea</taxon>
        <taxon>Anguinidae</taxon>
        <taxon>Anguininae</taxon>
        <taxon>Ditylenchus</taxon>
    </lineage>
</organism>
<keyword evidence="1" id="KW-0227">DNA damage</keyword>
<dbReference type="InterPro" id="IPR010285">
    <property type="entry name" value="DNA_helicase_pif1-like_DEAD"/>
</dbReference>
<dbReference type="AlphaFoldDB" id="A0AAD4NF08"/>
<evidence type="ECO:0000259" key="3">
    <source>
        <dbReference type="Pfam" id="PF05970"/>
    </source>
</evidence>
<dbReference type="EC" id="5.6.2.3" evidence="1"/>
<keyword evidence="1 4" id="KW-0347">Helicase</keyword>
<evidence type="ECO:0000256" key="1">
    <source>
        <dbReference type="RuleBase" id="RU363044"/>
    </source>
</evidence>
<dbReference type="Gene3D" id="3.40.50.300">
    <property type="entry name" value="P-loop containing nucleotide triphosphate hydrolases"/>
    <property type="match status" value="1"/>
</dbReference>
<dbReference type="GO" id="GO:0016787">
    <property type="term" value="F:hydrolase activity"/>
    <property type="evidence" value="ECO:0007669"/>
    <property type="project" value="UniProtKB-KW"/>
</dbReference>
<comment type="catalytic activity">
    <reaction evidence="1">
        <text>ATP + H2O = ADP + phosphate + H(+)</text>
        <dbReference type="Rhea" id="RHEA:13065"/>
        <dbReference type="ChEBI" id="CHEBI:15377"/>
        <dbReference type="ChEBI" id="CHEBI:15378"/>
        <dbReference type="ChEBI" id="CHEBI:30616"/>
        <dbReference type="ChEBI" id="CHEBI:43474"/>
        <dbReference type="ChEBI" id="CHEBI:456216"/>
        <dbReference type="EC" id="5.6.2.3"/>
    </reaction>
</comment>
<dbReference type="PANTHER" id="PTHR10492:SF57">
    <property type="entry name" value="ATP-DEPENDENT DNA HELICASE"/>
    <property type="match status" value="1"/>
</dbReference>
<feature type="domain" description="DNA helicase Pif1-like DEAD-box helicase" evidence="3">
    <location>
        <begin position="120"/>
        <end position="335"/>
    </location>
</feature>
<gene>
    <name evidence="4" type="ORF">DdX_03408</name>
</gene>
<dbReference type="EMBL" id="JAKKPZ010000003">
    <property type="protein sequence ID" value="KAI1723257.1"/>
    <property type="molecule type" value="Genomic_DNA"/>
</dbReference>
<dbReference type="SUPFAM" id="SSF52540">
    <property type="entry name" value="P-loop containing nucleoside triphosphate hydrolases"/>
    <property type="match status" value="1"/>
</dbReference>
<dbReference type="Pfam" id="PF05970">
    <property type="entry name" value="PIF1"/>
    <property type="match status" value="1"/>
</dbReference>
<reference evidence="4" key="1">
    <citation type="submission" date="2022-01" db="EMBL/GenBank/DDBJ databases">
        <title>Genome Sequence Resource for Two Populations of Ditylenchus destructor, the Migratory Endoparasitic Phytonematode.</title>
        <authorList>
            <person name="Zhang H."/>
            <person name="Lin R."/>
            <person name="Xie B."/>
        </authorList>
    </citation>
    <scope>NUCLEOTIDE SEQUENCE</scope>
    <source>
        <strain evidence="4">BazhouSP</strain>
    </source>
</reference>
<keyword evidence="5" id="KW-1185">Reference proteome</keyword>
<dbReference type="GO" id="GO:0006281">
    <property type="term" value="P:DNA repair"/>
    <property type="evidence" value="ECO:0007669"/>
    <property type="project" value="UniProtKB-KW"/>
</dbReference>
<comment type="caution">
    <text evidence="4">The sequence shown here is derived from an EMBL/GenBank/DDBJ whole genome shotgun (WGS) entry which is preliminary data.</text>
</comment>
<evidence type="ECO:0000256" key="2">
    <source>
        <dbReference type="SAM" id="MobiDB-lite"/>
    </source>
</evidence>
<dbReference type="GO" id="GO:0000723">
    <property type="term" value="P:telomere maintenance"/>
    <property type="evidence" value="ECO:0007669"/>
    <property type="project" value="InterPro"/>
</dbReference>
<keyword evidence="1" id="KW-0233">DNA recombination</keyword>
<accession>A0AAD4NF08</accession>
<evidence type="ECO:0000313" key="5">
    <source>
        <dbReference type="Proteomes" id="UP001201812"/>
    </source>
</evidence>
<dbReference type="GO" id="GO:0005524">
    <property type="term" value="F:ATP binding"/>
    <property type="evidence" value="ECO:0007669"/>
    <property type="project" value="UniProtKB-KW"/>
</dbReference>
<proteinExistence type="inferred from homology"/>
<dbReference type="Proteomes" id="UP001201812">
    <property type="component" value="Unassembled WGS sequence"/>
</dbReference>
<dbReference type="InterPro" id="IPR027417">
    <property type="entry name" value="P-loop_NTPase"/>
</dbReference>
<keyword evidence="1" id="KW-0378">Hydrolase</keyword>
<comment type="similarity">
    <text evidence="1">Belongs to the helicase family.</text>
</comment>
<dbReference type="GO" id="GO:0043139">
    <property type="term" value="F:5'-3' DNA helicase activity"/>
    <property type="evidence" value="ECO:0007669"/>
    <property type="project" value="UniProtKB-EC"/>
</dbReference>
<keyword evidence="1" id="KW-0067">ATP-binding</keyword>
<comment type="cofactor">
    <cofactor evidence="1">
        <name>Mg(2+)</name>
        <dbReference type="ChEBI" id="CHEBI:18420"/>
    </cofactor>
</comment>
<feature type="region of interest" description="Disordered" evidence="2">
    <location>
        <begin position="359"/>
        <end position="392"/>
    </location>
</feature>
<feature type="compositionally biased region" description="Basic and acidic residues" evidence="2">
    <location>
        <begin position="359"/>
        <end position="373"/>
    </location>
</feature>